<feature type="compositionally biased region" description="Basic and acidic residues" evidence="1">
    <location>
        <begin position="418"/>
        <end position="434"/>
    </location>
</feature>
<dbReference type="NCBIfam" id="TIGR02679">
    <property type="entry name" value="TIGR02679 family protein"/>
    <property type="match status" value="1"/>
</dbReference>
<organism evidence="4 5">
    <name type="scientific">Thiorhodococcus minor</name>
    <dbReference type="NCBI Taxonomy" id="57489"/>
    <lineage>
        <taxon>Bacteria</taxon>
        <taxon>Pseudomonadati</taxon>
        <taxon>Pseudomonadota</taxon>
        <taxon>Gammaproteobacteria</taxon>
        <taxon>Chromatiales</taxon>
        <taxon>Chromatiaceae</taxon>
        <taxon>Thiorhodococcus</taxon>
    </lineage>
</organism>
<reference evidence="4 5" key="1">
    <citation type="submission" date="2020-02" db="EMBL/GenBank/DDBJ databases">
        <title>Genome sequences of Thiorhodococcus mannitoliphagus and Thiorhodococcus minor, purple sulfur photosynthetic bacteria in the gammaproteobacterial family, Chromatiaceae.</title>
        <authorList>
            <person name="Aviles F.A."/>
            <person name="Meyer T.E."/>
            <person name="Kyndt J.A."/>
        </authorList>
    </citation>
    <scope>NUCLEOTIDE SEQUENCE [LARGE SCALE GENOMIC DNA]</scope>
    <source>
        <strain evidence="4 5">DSM 11518</strain>
    </source>
</reference>
<dbReference type="EMBL" id="JAAIJQ010000078">
    <property type="protein sequence ID" value="NEV64199.1"/>
    <property type="molecule type" value="Genomic_DNA"/>
</dbReference>
<dbReference type="InterPro" id="IPR024465">
    <property type="entry name" value="DUF2399"/>
</dbReference>
<keyword evidence="5" id="KW-1185">Reference proteome</keyword>
<dbReference type="InterPro" id="IPR024466">
    <property type="entry name" value="CHP02679_N"/>
</dbReference>
<evidence type="ECO:0000313" key="4">
    <source>
        <dbReference type="EMBL" id="NEV64199.1"/>
    </source>
</evidence>
<feature type="region of interest" description="Disordered" evidence="1">
    <location>
        <begin position="418"/>
        <end position="440"/>
    </location>
</feature>
<proteinExistence type="predicted"/>
<evidence type="ECO:0000313" key="5">
    <source>
        <dbReference type="Proteomes" id="UP000483379"/>
    </source>
</evidence>
<dbReference type="Proteomes" id="UP000483379">
    <property type="component" value="Unassembled WGS sequence"/>
</dbReference>
<dbReference type="AlphaFoldDB" id="A0A6M0K459"/>
<protein>
    <submittedName>
        <fullName evidence="4">TIGR02679 family protein</fullName>
    </submittedName>
</protein>
<gene>
    <name evidence="4" type="ORF">G3446_20305</name>
</gene>
<accession>A0A6M0K459</accession>
<evidence type="ECO:0000256" key="1">
    <source>
        <dbReference type="SAM" id="MobiDB-lite"/>
    </source>
</evidence>
<comment type="caution">
    <text evidence="4">The sequence shown here is derived from an EMBL/GenBank/DDBJ whole genome shotgun (WGS) entry which is preliminary data.</text>
</comment>
<dbReference type="Pfam" id="PF09664">
    <property type="entry name" value="DUF2399"/>
    <property type="match status" value="1"/>
</dbReference>
<feature type="domain" description="Conserved hypothetical protein CHP02679 N terminus" evidence="3">
    <location>
        <begin position="45"/>
        <end position="240"/>
    </location>
</feature>
<sequence length="452" mass="48463">MTRSKASSEHPEVDLQRLRSLLDCPELARIMQAVRVALERGGAERVSIADPSEQERRALDELLGRRPSTGARLTLPLSQLEDTLKRAGLAPDLRTAMESLGGPLRNLGAERDERARAWRRVFDSQGAEAERLGAATWLATLEREGLLKRLAGPDSVRAETLLGQALDVLGRLPQRGMTLSTLAAECLGDAHALDEGRPVATLVKRALCVDDQTDSSDALWASVGILVGGGITSSVLALNLGVEGSGTTASIVAAAAISGEPIYLTLRQLLRDPPTWTASAIPVSICENPAVVAEAANALGPDCTPLICTRGQPSAAVTTLLTQLAAVGVPLRYHGDFDWPGIRIANGIMSRHGAAPWRMGVADYLETIDSGKPLTEGPVIAEWDPELSRVMQARGQIIEEERVIRDLLADLDSRAECETSYGSDREGGEPEERVQFTADSFLGARVDKPERL</sequence>
<dbReference type="Pfam" id="PF11796">
    <property type="entry name" value="DUF3323"/>
    <property type="match status" value="1"/>
</dbReference>
<evidence type="ECO:0000259" key="2">
    <source>
        <dbReference type="Pfam" id="PF09664"/>
    </source>
</evidence>
<dbReference type="RefSeq" id="WP_164454732.1">
    <property type="nucleotide sequence ID" value="NZ_JAAIJQ010000078.1"/>
</dbReference>
<evidence type="ECO:0000259" key="3">
    <source>
        <dbReference type="Pfam" id="PF11796"/>
    </source>
</evidence>
<feature type="domain" description="DUF2399" evidence="2">
    <location>
        <begin position="263"/>
        <end position="411"/>
    </location>
</feature>
<name>A0A6M0K459_9GAMM</name>
<dbReference type="InterPro" id="IPR013495">
    <property type="entry name" value="CHP02679"/>
</dbReference>